<name>A0A7X0BX93_9PSED</name>
<accession>A0A7X0BX93</accession>
<proteinExistence type="predicted"/>
<sequence>MSAEARQLDSCWQDLQGRRDLDWDLDAITDRSEAIAFLRRFENRLCIYSGFVEKLYSNYSFVVPEESQGSITILPNEQAWHDTFHDIPPQAVEPTGIHIMPGEAVGHAGLILKVPGVHRLSPSRELPFHQGLRLLVQRYQKQGDCFLPVLIKGDLREYESRMPSLHLHRINPARLGHLSALNIESIKGAIAEHLIGLFRTI</sequence>
<evidence type="ECO:0000313" key="1">
    <source>
        <dbReference type="EMBL" id="MBB6343181.1"/>
    </source>
</evidence>
<evidence type="ECO:0000313" key="2">
    <source>
        <dbReference type="Proteomes" id="UP000557193"/>
    </source>
</evidence>
<comment type="caution">
    <text evidence="1">The sequence shown here is derived from an EMBL/GenBank/DDBJ whole genome shotgun (WGS) entry which is preliminary data.</text>
</comment>
<gene>
    <name evidence="1" type="ORF">HNP49_003379</name>
</gene>
<organism evidence="1 2">
    <name type="scientific">Pseudomonas fluvialis</name>
    <dbReference type="NCBI Taxonomy" id="1793966"/>
    <lineage>
        <taxon>Bacteria</taxon>
        <taxon>Pseudomonadati</taxon>
        <taxon>Pseudomonadota</taxon>
        <taxon>Gammaproteobacteria</taxon>
        <taxon>Pseudomonadales</taxon>
        <taxon>Pseudomonadaceae</taxon>
        <taxon>Pseudomonas</taxon>
    </lineage>
</organism>
<reference evidence="1 2" key="1">
    <citation type="submission" date="2020-08" db="EMBL/GenBank/DDBJ databases">
        <title>Functional genomics of gut bacteria from endangered species of beetles.</title>
        <authorList>
            <person name="Carlos-Shanley C."/>
        </authorList>
    </citation>
    <scope>NUCLEOTIDE SEQUENCE [LARGE SCALE GENOMIC DNA]</scope>
    <source>
        <strain evidence="1 2">S00202</strain>
    </source>
</reference>
<dbReference type="EMBL" id="JACHLL010000007">
    <property type="protein sequence ID" value="MBB6343181.1"/>
    <property type="molecule type" value="Genomic_DNA"/>
</dbReference>
<keyword evidence="2" id="KW-1185">Reference proteome</keyword>
<protein>
    <submittedName>
        <fullName evidence="1">Uncharacterized protein</fullName>
    </submittedName>
</protein>
<dbReference type="AlphaFoldDB" id="A0A7X0BX93"/>
<dbReference type="Proteomes" id="UP000557193">
    <property type="component" value="Unassembled WGS sequence"/>
</dbReference>